<evidence type="ECO:0000313" key="2">
    <source>
        <dbReference type="EMBL" id="KIW58750.1"/>
    </source>
</evidence>
<feature type="compositionally biased region" description="Basic and acidic residues" evidence="1">
    <location>
        <begin position="657"/>
        <end position="674"/>
    </location>
</feature>
<dbReference type="Proteomes" id="UP000054342">
    <property type="component" value="Unassembled WGS sequence"/>
</dbReference>
<dbReference type="OrthoDB" id="4157600at2759"/>
<evidence type="ECO:0000313" key="3">
    <source>
        <dbReference type="Proteomes" id="UP000054342"/>
    </source>
</evidence>
<sequence>MLAEWYAKQGRQSFMCYVLQHKYTDANLRLHNLKGDDYYRCSQLDRACQPNGRCCVFLARLELTVTRINEEEYWEEEEEKLCLNGVVTLQGTQIQVSLVISKDCLVQRNVHESREHDEQWGGEHLGNQHADIQQVYRDAVAVIVSRDHMTEFLLGNGHRLEGYCKFLKRLLTHLRDPNGDERHLFREMIAQSCQKHIERRYTNTGDKDHFMGATAVASLYIGNPEAAKAALHAVEDTFDTSTFESLGRMGFQKTRAFCTEAFSRMSKLHLVDRGLRAYRSGIPSADQPGTSKTSEGAVYKWALDTLCEVLNSIIEVLPQDAGAVIQIMDTYEDERLWKSVNAFVGRFLDDATFANALLAEILCYSKTVQKSDSVAKHLLPPILDRAIFCFRLQHFSSLSKPKSRREDYPFSSWPDIDSQQEKVERDAAVVASLYRQVARDNLHKTGQLLENIAVGTASIDQDDFERFVIPLLREMIDITEHQPSEASVFYSGIISTYIERVVQKEPPKPQDWSLPDDARKCYESNCTYCSPVRQFLENTSQEYQEFLVPEDQRYVFLHHMPYHYKWTEERSGEHRKVKVNKSLEPWKGKHEEWRRRADRAQRALRSLPETPLRQCLGDGEYEDLMELRIVKVPTEDMIKGSANPVQAEAATGGTMEGNKEEANTVGDKRKREDADLGGQKRKR</sequence>
<evidence type="ECO:0000256" key="1">
    <source>
        <dbReference type="SAM" id="MobiDB-lite"/>
    </source>
</evidence>
<accession>A0A0D2EVF2</accession>
<dbReference type="GeneID" id="25325156"/>
<dbReference type="AlphaFoldDB" id="A0A0D2EVF2"/>
<reference evidence="2 3" key="1">
    <citation type="submission" date="2015-01" db="EMBL/GenBank/DDBJ databases">
        <title>The Genome Sequence of Exophiala xenobiotica CBS118157.</title>
        <authorList>
            <consortium name="The Broad Institute Genomics Platform"/>
            <person name="Cuomo C."/>
            <person name="de Hoog S."/>
            <person name="Gorbushina A."/>
            <person name="Stielow B."/>
            <person name="Teixiera M."/>
            <person name="Abouelleil A."/>
            <person name="Chapman S.B."/>
            <person name="Priest M."/>
            <person name="Young S.K."/>
            <person name="Wortman J."/>
            <person name="Nusbaum C."/>
            <person name="Birren B."/>
        </authorList>
    </citation>
    <scope>NUCLEOTIDE SEQUENCE [LARGE SCALE GENOMIC DNA]</scope>
    <source>
        <strain evidence="2 3">CBS 118157</strain>
    </source>
</reference>
<dbReference type="RefSeq" id="XP_013319334.1">
    <property type="nucleotide sequence ID" value="XM_013463880.1"/>
</dbReference>
<feature type="region of interest" description="Disordered" evidence="1">
    <location>
        <begin position="640"/>
        <end position="683"/>
    </location>
</feature>
<dbReference type="HOGENOM" id="CLU_402795_0_0_1"/>
<keyword evidence="3" id="KW-1185">Reference proteome</keyword>
<gene>
    <name evidence="2" type="ORF">PV05_03248</name>
</gene>
<proteinExistence type="predicted"/>
<dbReference type="EMBL" id="KN847318">
    <property type="protein sequence ID" value="KIW58750.1"/>
    <property type="molecule type" value="Genomic_DNA"/>
</dbReference>
<protein>
    <submittedName>
        <fullName evidence="2">Uncharacterized protein</fullName>
    </submittedName>
</protein>
<organism evidence="2 3">
    <name type="scientific">Exophiala xenobiotica</name>
    <dbReference type="NCBI Taxonomy" id="348802"/>
    <lineage>
        <taxon>Eukaryota</taxon>
        <taxon>Fungi</taxon>
        <taxon>Dikarya</taxon>
        <taxon>Ascomycota</taxon>
        <taxon>Pezizomycotina</taxon>
        <taxon>Eurotiomycetes</taxon>
        <taxon>Chaetothyriomycetidae</taxon>
        <taxon>Chaetothyriales</taxon>
        <taxon>Herpotrichiellaceae</taxon>
        <taxon>Exophiala</taxon>
    </lineage>
</organism>
<name>A0A0D2EVF2_9EURO</name>